<feature type="domain" description="PAS" evidence="3">
    <location>
        <begin position="400"/>
        <end position="452"/>
    </location>
</feature>
<feature type="transmembrane region" description="Helical" evidence="1">
    <location>
        <begin position="207"/>
        <end position="230"/>
    </location>
</feature>
<dbReference type="Pfam" id="PF13426">
    <property type="entry name" value="PAS_9"/>
    <property type="match status" value="2"/>
</dbReference>
<dbReference type="PROSITE" id="PS50112">
    <property type="entry name" value="PAS"/>
    <property type="match status" value="2"/>
</dbReference>
<dbReference type="PRINTS" id="PR00344">
    <property type="entry name" value="BCTRLSENSOR"/>
</dbReference>
<dbReference type="Pfam" id="PF02518">
    <property type="entry name" value="HATPase_c"/>
    <property type="match status" value="1"/>
</dbReference>
<dbReference type="InterPro" id="IPR036890">
    <property type="entry name" value="HATPase_C_sf"/>
</dbReference>
<comment type="caution">
    <text evidence="5">The sequence shown here is derived from an EMBL/GenBank/DDBJ whole genome shotgun (WGS) entry which is preliminary data.</text>
</comment>
<keyword evidence="1" id="KW-0472">Membrane</keyword>
<keyword evidence="1" id="KW-0812">Transmembrane</keyword>
<dbReference type="InterPro" id="IPR004358">
    <property type="entry name" value="Sig_transdc_His_kin-like_C"/>
</dbReference>
<feature type="domain" description="PAC" evidence="4">
    <location>
        <begin position="348"/>
        <end position="402"/>
    </location>
</feature>
<dbReference type="InterPro" id="IPR003594">
    <property type="entry name" value="HATPase_dom"/>
</dbReference>
<dbReference type="PROSITE" id="PS50109">
    <property type="entry name" value="HIS_KIN"/>
    <property type="match status" value="1"/>
</dbReference>
<name>A0ABD6CEZ9_9EURY</name>
<dbReference type="InterPro" id="IPR035965">
    <property type="entry name" value="PAS-like_dom_sf"/>
</dbReference>
<gene>
    <name evidence="5" type="ORF">ACFR9U_15735</name>
</gene>
<evidence type="ECO:0000313" key="6">
    <source>
        <dbReference type="Proteomes" id="UP001597119"/>
    </source>
</evidence>
<proteinExistence type="predicted"/>
<dbReference type="PANTHER" id="PTHR44757:SF2">
    <property type="entry name" value="BIOFILM ARCHITECTURE MAINTENANCE PROTEIN MBAA"/>
    <property type="match status" value="1"/>
</dbReference>
<dbReference type="InterPro" id="IPR000700">
    <property type="entry name" value="PAS-assoc_C"/>
</dbReference>
<dbReference type="PROSITE" id="PS50113">
    <property type="entry name" value="PAC"/>
    <property type="match status" value="2"/>
</dbReference>
<dbReference type="InterPro" id="IPR033425">
    <property type="entry name" value="MASE3"/>
</dbReference>
<feature type="domain" description="PAC" evidence="4">
    <location>
        <begin position="467"/>
        <end position="525"/>
    </location>
</feature>
<feature type="transmembrane region" description="Helical" evidence="1">
    <location>
        <begin position="7"/>
        <end position="27"/>
    </location>
</feature>
<feature type="domain" description="Histidine kinase" evidence="2">
    <location>
        <begin position="529"/>
        <end position="733"/>
    </location>
</feature>
<dbReference type="SMART" id="SM00387">
    <property type="entry name" value="HATPase_c"/>
    <property type="match status" value="1"/>
</dbReference>
<evidence type="ECO:0000259" key="2">
    <source>
        <dbReference type="PROSITE" id="PS50109"/>
    </source>
</evidence>
<dbReference type="InterPro" id="IPR001610">
    <property type="entry name" value="PAC"/>
</dbReference>
<dbReference type="InterPro" id="IPR005467">
    <property type="entry name" value="His_kinase_dom"/>
</dbReference>
<evidence type="ECO:0000259" key="4">
    <source>
        <dbReference type="PROSITE" id="PS50113"/>
    </source>
</evidence>
<dbReference type="InterPro" id="IPR052155">
    <property type="entry name" value="Biofilm_reg_signaling"/>
</dbReference>
<evidence type="ECO:0000313" key="5">
    <source>
        <dbReference type="EMBL" id="MFD1588434.1"/>
    </source>
</evidence>
<reference evidence="5 6" key="1">
    <citation type="journal article" date="2019" name="Int. J. Syst. Evol. Microbiol.">
        <title>The Global Catalogue of Microorganisms (GCM) 10K type strain sequencing project: providing services to taxonomists for standard genome sequencing and annotation.</title>
        <authorList>
            <consortium name="The Broad Institute Genomics Platform"/>
            <consortium name="The Broad Institute Genome Sequencing Center for Infectious Disease"/>
            <person name="Wu L."/>
            <person name="Ma J."/>
        </authorList>
    </citation>
    <scope>NUCLEOTIDE SEQUENCE [LARGE SCALE GENOMIC DNA]</scope>
    <source>
        <strain evidence="5 6">CGMCC 1.12125</strain>
    </source>
</reference>
<dbReference type="EMBL" id="JBHUDJ010000012">
    <property type="protein sequence ID" value="MFD1588434.1"/>
    <property type="molecule type" value="Genomic_DNA"/>
</dbReference>
<dbReference type="AlphaFoldDB" id="A0ABD6CEZ9"/>
<sequence>MDLDGGYSTYTSRLLLAAVGCVALFLIQLQNYLLFHSLVELFSILIAFAVFIVAWNARAELESTFLSVLGVAYLFIGGIDLLHTLAYKGMGVFPGYGADLPTQLWILGRYLEAFTLVGAGVAGLVSSDDDSSLGQLCNRLVPGVGVGYTVVTALGLSSIFVFDVFPRAYVEGSGLTQFKIGSEYLIVALLVVALVLLYKQRESFEPYVYRLLVVSILLSTGSELAFTFYVDVYGLSNVVGHLFKFGSFSLIYFAVVQTGITEPQKTLYRTLAAREAEARKFKEAVEHSGHSVVITDRDGVIQYANPAFEEVTGYSLEEVRGNRPSILKSGEHDEAFYEDLWATITAGTVWESEIVNERKDGEQFVVNQTIAPITDEEGTIQNYVAVHMDISERKKQEQELLDRYESLFNSIRDGILMTDTDRRITDVNPAFTDLFGYDLAEIEGQSTRDLYEDDVAFERMGTAIEKHEGDQRFTRTTTCQKKSGQCFPVEVTIFYLRDADGDVVGYIGLIRDITDRENRIQQLQVIDRVLRHNLRNAMNVIEGYATVIRESESGDTAANARQIVATSDDLLKTVSKERAIMNFLTESQSVETIDLAEIVRTIVSTARERHPDADISLSVSAQCSVRVVAPISRAIGEILENAVLHSDQSTPTVSVAVERADGMVEISITDDGPGIPEMERQVLTKQSDIDPLYHGSGLGLWLVTLIVQQSDGTVAFEDNDPRGSVVTIRLPTA</sequence>
<evidence type="ECO:0000256" key="1">
    <source>
        <dbReference type="SAM" id="Phobius"/>
    </source>
</evidence>
<organism evidence="5 6">
    <name type="scientific">Halorientalis brevis</name>
    <dbReference type="NCBI Taxonomy" id="1126241"/>
    <lineage>
        <taxon>Archaea</taxon>
        <taxon>Methanobacteriati</taxon>
        <taxon>Methanobacteriota</taxon>
        <taxon>Stenosarchaea group</taxon>
        <taxon>Halobacteria</taxon>
        <taxon>Halobacteriales</taxon>
        <taxon>Haloarculaceae</taxon>
        <taxon>Halorientalis</taxon>
    </lineage>
</organism>
<feature type="transmembrane region" description="Helical" evidence="1">
    <location>
        <begin position="137"/>
        <end position="160"/>
    </location>
</feature>
<evidence type="ECO:0000259" key="3">
    <source>
        <dbReference type="PROSITE" id="PS50112"/>
    </source>
</evidence>
<dbReference type="Gene3D" id="3.30.565.10">
    <property type="entry name" value="Histidine kinase-like ATPase, C-terminal domain"/>
    <property type="match status" value="1"/>
</dbReference>
<feature type="domain" description="PAS" evidence="3">
    <location>
        <begin position="277"/>
        <end position="322"/>
    </location>
</feature>
<keyword evidence="6" id="KW-1185">Reference proteome</keyword>
<dbReference type="SUPFAM" id="SSF55874">
    <property type="entry name" value="ATPase domain of HSP90 chaperone/DNA topoisomerase II/histidine kinase"/>
    <property type="match status" value="1"/>
</dbReference>
<feature type="transmembrane region" description="Helical" evidence="1">
    <location>
        <begin position="180"/>
        <end position="198"/>
    </location>
</feature>
<dbReference type="NCBIfam" id="TIGR00229">
    <property type="entry name" value="sensory_box"/>
    <property type="match status" value="2"/>
</dbReference>
<dbReference type="Gene3D" id="3.30.450.20">
    <property type="entry name" value="PAS domain"/>
    <property type="match status" value="2"/>
</dbReference>
<dbReference type="CDD" id="cd00130">
    <property type="entry name" value="PAS"/>
    <property type="match status" value="2"/>
</dbReference>
<accession>A0ABD6CEZ9</accession>
<dbReference type="RefSeq" id="WP_247382121.1">
    <property type="nucleotide sequence ID" value="NZ_JALLGV010000014.1"/>
</dbReference>
<feature type="transmembrane region" description="Helical" evidence="1">
    <location>
        <begin position="33"/>
        <end position="53"/>
    </location>
</feature>
<feature type="transmembrane region" description="Helical" evidence="1">
    <location>
        <begin position="65"/>
        <end position="86"/>
    </location>
</feature>
<dbReference type="CDD" id="cd00075">
    <property type="entry name" value="HATPase"/>
    <property type="match status" value="1"/>
</dbReference>
<dbReference type="SUPFAM" id="SSF55785">
    <property type="entry name" value="PYP-like sensor domain (PAS domain)"/>
    <property type="match status" value="2"/>
</dbReference>
<dbReference type="PANTHER" id="PTHR44757">
    <property type="entry name" value="DIGUANYLATE CYCLASE DGCP"/>
    <property type="match status" value="1"/>
</dbReference>
<dbReference type="Pfam" id="PF17159">
    <property type="entry name" value="MASE3"/>
    <property type="match status" value="1"/>
</dbReference>
<feature type="transmembrane region" description="Helical" evidence="1">
    <location>
        <begin position="106"/>
        <end position="125"/>
    </location>
</feature>
<dbReference type="Proteomes" id="UP001597119">
    <property type="component" value="Unassembled WGS sequence"/>
</dbReference>
<dbReference type="SMART" id="SM00086">
    <property type="entry name" value="PAC"/>
    <property type="match status" value="2"/>
</dbReference>
<protein>
    <submittedName>
        <fullName evidence="5">MASE3 domain-containing protein</fullName>
    </submittedName>
</protein>
<dbReference type="InterPro" id="IPR000014">
    <property type="entry name" value="PAS"/>
</dbReference>
<dbReference type="SMART" id="SM00091">
    <property type="entry name" value="PAS"/>
    <property type="match status" value="2"/>
</dbReference>
<keyword evidence="1" id="KW-1133">Transmembrane helix</keyword>